<feature type="transmembrane region" description="Helical" evidence="1">
    <location>
        <begin position="60"/>
        <end position="80"/>
    </location>
</feature>
<feature type="transmembrane region" description="Helical" evidence="1">
    <location>
        <begin position="34"/>
        <end position="53"/>
    </location>
</feature>
<reference evidence="2 3" key="1">
    <citation type="submission" date="2019-07" db="EMBL/GenBank/DDBJ databases">
        <title>Microbispora hainanensis DSM 45428.</title>
        <authorList>
            <person name="Thawai C."/>
        </authorList>
    </citation>
    <scope>NUCLEOTIDE SEQUENCE [LARGE SCALE GENOMIC DNA]</scope>
    <source>
        <strain evidence="2 3">DSM 45428</strain>
    </source>
</reference>
<protein>
    <recommendedName>
        <fullName evidence="4">Integral membrane protein</fullName>
    </recommendedName>
</protein>
<organism evidence="2 3">
    <name type="scientific">Microbispora hainanensis</name>
    <dbReference type="NCBI Taxonomy" id="568844"/>
    <lineage>
        <taxon>Bacteria</taxon>
        <taxon>Bacillati</taxon>
        <taxon>Actinomycetota</taxon>
        <taxon>Actinomycetes</taxon>
        <taxon>Streptosporangiales</taxon>
        <taxon>Streptosporangiaceae</taxon>
        <taxon>Microbispora</taxon>
    </lineage>
</organism>
<name>A0A544YYB1_9ACTN</name>
<evidence type="ECO:0000256" key="1">
    <source>
        <dbReference type="SAM" id="Phobius"/>
    </source>
</evidence>
<sequence>MNPTLKWGLALAILLGLLDIAGVAGVWADEGPPAALAIGGGVVGVVTIVAAALARRRGAIPTVIGSRVVSALLSLPVYWADNAPDWSKIVIGIAIAATVAAIALLTVGRRAPHPA</sequence>
<dbReference type="EMBL" id="VIRM01000010">
    <property type="protein sequence ID" value="TQS21758.1"/>
    <property type="molecule type" value="Genomic_DNA"/>
</dbReference>
<comment type="caution">
    <text evidence="2">The sequence shown here is derived from an EMBL/GenBank/DDBJ whole genome shotgun (WGS) entry which is preliminary data.</text>
</comment>
<keyword evidence="1" id="KW-1133">Transmembrane helix</keyword>
<feature type="transmembrane region" description="Helical" evidence="1">
    <location>
        <begin position="7"/>
        <end position="28"/>
    </location>
</feature>
<keyword evidence="1" id="KW-0472">Membrane</keyword>
<dbReference type="AlphaFoldDB" id="A0A544YYB1"/>
<evidence type="ECO:0000313" key="3">
    <source>
        <dbReference type="Proteomes" id="UP000316541"/>
    </source>
</evidence>
<dbReference type="Proteomes" id="UP000316541">
    <property type="component" value="Unassembled WGS sequence"/>
</dbReference>
<keyword evidence="1" id="KW-0812">Transmembrane</keyword>
<dbReference type="RefSeq" id="WP_142618598.1">
    <property type="nucleotide sequence ID" value="NZ_VIRM01000010.1"/>
</dbReference>
<feature type="transmembrane region" description="Helical" evidence="1">
    <location>
        <begin position="86"/>
        <end position="107"/>
    </location>
</feature>
<gene>
    <name evidence="2" type="ORF">FLX08_11225</name>
</gene>
<proteinExistence type="predicted"/>
<accession>A0A544YYB1</accession>
<evidence type="ECO:0000313" key="2">
    <source>
        <dbReference type="EMBL" id="TQS21758.1"/>
    </source>
</evidence>
<evidence type="ECO:0008006" key="4">
    <source>
        <dbReference type="Google" id="ProtNLM"/>
    </source>
</evidence>